<dbReference type="KEGG" id="mgik:GO620_014450"/>
<dbReference type="PANTHER" id="PTHR33446">
    <property type="entry name" value="PROTEIN TONB-RELATED"/>
    <property type="match status" value="1"/>
</dbReference>
<evidence type="ECO:0000313" key="11">
    <source>
        <dbReference type="EMBL" id="QQL49358.1"/>
    </source>
</evidence>
<dbReference type="EMBL" id="CP066775">
    <property type="protein sequence ID" value="QQL49358.1"/>
    <property type="molecule type" value="Genomic_DNA"/>
</dbReference>
<reference evidence="11 12" key="1">
    <citation type="submission" date="2020-12" db="EMBL/GenBank/DDBJ databases">
        <title>HMF7856_wgs.fasta genome submission.</title>
        <authorList>
            <person name="Kang H."/>
            <person name="Kim H."/>
            <person name="Joh K."/>
        </authorList>
    </citation>
    <scope>NUCLEOTIDE SEQUENCE [LARGE SCALE GENOMIC DNA]</scope>
    <source>
        <strain evidence="11 12">HMF7856</strain>
    </source>
</reference>
<keyword evidence="4" id="KW-1003">Cell membrane</keyword>
<dbReference type="GO" id="GO:0055085">
    <property type="term" value="P:transmembrane transport"/>
    <property type="evidence" value="ECO:0007669"/>
    <property type="project" value="InterPro"/>
</dbReference>
<accession>A0A6I4I244</accession>
<evidence type="ECO:0000256" key="3">
    <source>
        <dbReference type="ARBA" id="ARBA00022448"/>
    </source>
</evidence>
<feature type="domain" description="TonB C-terminal" evidence="10">
    <location>
        <begin position="241"/>
        <end position="331"/>
    </location>
</feature>
<dbReference type="PROSITE" id="PS52015">
    <property type="entry name" value="TONB_CTD"/>
    <property type="match status" value="1"/>
</dbReference>
<dbReference type="AlphaFoldDB" id="A0A6I4I244"/>
<evidence type="ECO:0000256" key="8">
    <source>
        <dbReference type="ARBA" id="ARBA00022989"/>
    </source>
</evidence>
<dbReference type="Gene3D" id="3.30.1150.10">
    <property type="match status" value="1"/>
</dbReference>
<dbReference type="NCBIfam" id="TIGR01352">
    <property type="entry name" value="tonB_Cterm"/>
    <property type="match status" value="1"/>
</dbReference>
<evidence type="ECO:0000256" key="7">
    <source>
        <dbReference type="ARBA" id="ARBA00022927"/>
    </source>
</evidence>
<dbReference type="GO" id="GO:0098797">
    <property type="term" value="C:plasma membrane protein complex"/>
    <property type="evidence" value="ECO:0007669"/>
    <property type="project" value="TreeGrafter"/>
</dbReference>
<comment type="similarity">
    <text evidence="2">Belongs to the TonB family.</text>
</comment>
<evidence type="ECO:0000256" key="6">
    <source>
        <dbReference type="ARBA" id="ARBA00022692"/>
    </source>
</evidence>
<protein>
    <submittedName>
        <fullName evidence="11">TonB family protein</fullName>
    </submittedName>
</protein>
<keyword evidence="8" id="KW-1133">Transmembrane helix</keyword>
<organism evidence="11 12">
    <name type="scientific">Mucilaginibacter ginkgonis</name>
    <dbReference type="NCBI Taxonomy" id="2682091"/>
    <lineage>
        <taxon>Bacteria</taxon>
        <taxon>Pseudomonadati</taxon>
        <taxon>Bacteroidota</taxon>
        <taxon>Sphingobacteriia</taxon>
        <taxon>Sphingobacteriales</taxon>
        <taxon>Sphingobacteriaceae</taxon>
        <taxon>Mucilaginibacter</taxon>
    </lineage>
</organism>
<dbReference type="GO" id="GO:0015031">
    <property type="term" value="P:protein transport"/>
    <property type="evidence" value="ECO:0007669"/>
    <property type="project" value="UniProtKB-KW"/>
</dbReference>
<gene>
    <name evidence="11" type="ORF">GO620_014450</name>
</gene>
<keyword evidence="9" id="KW-0472">Membrane</keyword>
<proteinExistence type="inferred from homology"/>
<keyword evidence="7" id="KW-0653">Protein transport</keyword>
<dbReference type="InterPro" id="IPR037682">
    <property type="entry name" value="TonB_C"/>
</dbReference>
<evidence type="ECO:0000256" key="2">
    <source>
        <dbReference type="ARBA" id="ARBA00006555"/>
    </source>
</evidence>
<evidence type="ECO:0000256" key="1">
    <source>
        <dbReference type="ARBA" id="ARBA00004383"/>
    </source>
</evidence>
<evidence type="ECO:0000256" key="9">
    <source>
        <dbReference type="ARBA" id="ARBA00023136"/>
    </source>
</evidence>
<name>A0A6I4I244_9SPHI</name>
<dbReference type="PANTHER" id="PTHR33446:SF2">
    <property type="entry name" value="PROTEIN TONB"/>
    <property type="match status" value="1"/>
</dbReference>
<dbReference type="Pfam" id="PF03544">
    <property type="entry name" value="TonB_C"/>
    <property type="match status" value="1"/>
</dbReference>
<evidence type="ECO:0000259" key="10">
    <source>
        <dbReference type="PROSITE" id="PS52015"/>
    </source>
</evidence>
<evidence type="ECO:0000256" key="5">
    <source>
        <dbReference type="ARBA" id="ARBA00022519"/>
    </source>
</evidence>
<sequence length="331" mass="37685">MKNLFTIILLLFTLFCVAQKPVTKEKAQNVYFLKKDRTSEVFSKDSADIILVVTEPDKSEKLYDVQEFGKGGDLIMIGKSSNVFPLKLEGQVVSFYPNRTRKSIEKYVSGRREGDAYKYYPSGKMHLVMSYMSRDSLLKRNFHAFYPDSLFQAAYDTTGNALVINGNGYFKCAGDAFTDVAEEGQVIDGKKAGMWKGYDSKEKVLFTERYINGKLIEGISTDSAGKQSTYDKRIKYASFRQQPIDFYRFIGTTVRYPARSRELNHQGSVVITLRVNTDGSADNFKVTHSIDPQMDAEALRAIKLTPSWLPAEHYGIKRTEYFSIPISFYLQ</sequence>
<dbReference type="InterPro" id="IPR051045">
    <property type="entry name" value="TonB-dependent_transducer"/>
</dbReference>
<keyword evidence="6" id="KW-0812">Transmembrane</keyword>
<comment type="subcellular location">
    <subcellularLocation>
        <location evidence="1">Cell inner membrane</location>
        <topology evidence="1">Single-pass membrane protein</topology>
        <orientation evidence="1">Periplasmic side</orientation>
    </subcellularLocation>
</comment>
<dbReference type="InterPro" id="IPR006260">
    <property type="entry name" value="TonB/TolA_C"/>
</dbReference>
<dbReference type="GO" id="GO:0031992">
    <property type="term" value="F:energy transducer activity"/>
    <property type="evidence" value="ECO:0007669"/>
    <property type="project" value="TreeGrafter"/>
</dbReference>
<dbReference type="SUPFAM" id="SSF82185">
    <property type="entry name" value="Histone H3 K4-specific methyltransferase SET7/9 N-terminal domain"/>
    <property type="match status" value="1"/>
</dbReference>
<dbReference type="RefSeq" id="WP_157524475.1">
    <property type="nucleotide sequence ID" value="NZ_CP066775.1"/>
</dbReference>
<keyword evidence="5" id="KW-0997">Cell inner membrane</keyword>
<keyword evidence="12" id="KW-1185">Reference proteome</keyword>
<keyword evidence="3" id="KW-0813">Transport</keyword>
<dbReference type="Proteomes" id="UP000429232">
    <property type="component" value="Chromosome"/>
</dbReference>
<evidence type="ECO:0000256" key="4">
    <source>
        <dbReference type="ARBA" id="ARBA00022475"/>
    </source>
</evidence>
<dbReference type="SUPFAM" id="SSF74653">
    <property type="entry name" value="TolA/TonB C-terminal domain"/>
    <property type="match status" value="1"/>
</dbReference>
<evidence type="ECO:0000313" key="12">
    <source>
        <dbReference type="Proteomes" id="UP000429232"/>
    </source>
</evidence>